<name>A0A656HB14_THINJ</name>
<dbReference type="EMBL" id="JH651384">
    <property type="protein sequence ID" value="EIJ33094.1"/>
    <property type="molecule type" value="Genomic_DNA"/>
</dbReference>
<gene>
    <name evidence="1" type="ORF">Thini_0446</name>
</gene>
<accession>A0A656HB14</accession>
<protein>
    <submittedName>
        <fullName evidence="1">Insecticidal toxin complex/plasmid viulence protein</fullName>
    </submittedName>
</protein>
<dbReference type="Proteomes" id="UP000005317">
    <property type="component" value="Unassembled WGS sequence"/>
</dbReference>
<proteinExistence type="predicted"/>
<sequence length="1117" mass="123670">MKNKVQEARVHCLEAALGEKYQAVLRTALDDSKGEVNAALDSVKKELPKAMAAKVEFASELAEWSGNRVAVVEKLTANKKLLSIADVARTISPAELEAMVDPDAESDAENNDEAAKNEIRATVAKELATRLFRAHPAAMVARMVRAGELPLKGDASKEEVAALLDSSTPSTAKPLLALRNVDANSQPSVDKETSSPPASPAAIAEVGRLIRLASVTPTPEALPKLAATHLNSAFDIAEMPRSAFVTTMSADLGSPELAGEIHTAAVINRMRNEQALIAMREAVRGSGLAIVDGVATPEERFARLGSVRSALGEAAERLNLETLFGSLDFCECDECLSVYSPAAYFVELLQYLRNNNLDPEVKAPSFGIAGTPVEMLFRRRPDLGCLELTCDNTFKVLPYVDLANEVMESFVVYQSRYRDSDAGKKQVTLNAFNVDGETTPELLSEPQHTNYEAYCVLKNAVYPFTLPYHQPLDAIRTYLEYLKTSRFELVNTFRAATPEGTVSFTSGEARNEFQSIHEQILQRAADAEFLKMSQEEYIILTREAFWPKPYFELTQHQQLSVDEYRNKIGVRQIHEYYGYATDEDMVNADEDNPLGLTFVKKQFLKRTGIEYADLVELLKTRFINPVMPEGRPRAILDSIRYSYHYLQNSINSEAKLCERLQPIVDALLSQTVNVRAPYVLEQYCGDCQQPTANEPSFNPQELTRWVQCYFERLGKLIVLDSGDKPRLPVFGSFDVVTNTEDNSSEFPTVREVSQVFQLMNDGRVIDRATGNIAYYVSPQVNVGGYLYLIKADETSSYPDPSTINSPILDENGKDTIYAISGGKLVRSNNDSANHMLQPPAGTGFAGYFPTPQPVLWLPPQDSCNLEPVRLIHLDGTPVEAGEYDRMQRFLRLWRKLGWSIDEVDKALTGLGMNAALSDVDVTSQTDTAQSPAHNNFVDFDVFQQECHTDGSGCNNTCGHDADATPEPWVCPDFTDQLADISPAFIHQLPAVIQVMERTSLPLATVLAFWGNISTAGEKSLYNQLFLSHNIRAIDPVFVADDDGNYLTKEQTISDHLPVLMAALKLKRDDINALGDLPQRHYPKTGRIRMSHFGKAAFLSSLASTASIAFLLRVTPFS</sequence>
<reference evidence="2" key="1">
    <citation type="journal article" date="2011" name="Stand. Genomic Sci.">
        <title>Genome sequence of the filamentous, gliding Thiothrix nivea neotype strain (JP2(T)).</title>
        <authorList>
            <person name="Lapidus A."/>
            <person name="Nolan M."/>
            <person name="Lucas S."/>
            <person name="Glavina Del Rio T."/>
            <person name="Tice H."/>
            <person name="Cheng J.F."/>
            <person name="Tapia R."/>
            <person name="Han C."/>
            <person name="Goodwin L."/>
            <person name="Pitluck S."/>
            <person name="Liolios K."/>
            <person name="Pagani I."/>
            <person name="Ivanova N."/>
            <person name="Huntemann M."/>
            <person name="Mavromatis K."/>
            <person name="Mikhailova N."/>
            <person name="Pati A."/>
            <person name="Chen A."/>
            <person name="Palaniappan K."/>
            <person name="Land M."/>
            <person name="Brambilla E.M."/>
            <person name="Rohde M."/>
            <person name="Abt B."/>
            <person name="Verbarg S."/>
            <person name="Goker M."/>
            <person name="Bristow J."/>
            <person name="Eisen J.A."/>
            <person name="Markowitz V."/>
            <person name="Hugenholtz P."/>
            <person name="Kyrpides N.C."/>
            <person name="Klenk H.P."/>
            <person name="Woyke T."/>
        </authorList>
    </citation>
    <scope>NUCLEOTIDE SEQUENCE [LARGE SCALE GENOMIC DNA]</scope>
    <source>
        <strain evidence="2">ATCC 35100 / DSM 5205 / JP2</strain>
    </source>
</reference>
<keyword evidence="2" id="KW-1185">Reference proteome</keyword>
<evidence type="ECO:0000313" key="1">
    <source>
        <dbReference type="EMBL" id="EIJ33094.1"/>
    </source>
</evidence>
<organism evidence="1 2">
    <name type="scientific">Thiothrix nivea (strain ATCC 35100 / DSM 5205 / JP2)</name>
    <dbReference type="NCBI Taxonomy" id="870187"/>
    <lineage>
        <taxon>Bacteria</taxon>
        <taxon>Pseudomonadati</taxon>
        <taxon>Pseudomonadota</taxon>
        <taxon>Gammaproteobacteria</taxon>
        <taxon>Thiotrichales</taxon>
        <taxon>Thiotrichaceae</taxon>
        <taxon>Thiothrix</taxon>
    </lineage>
</organism>
<dbReference type="RefSeq" id="WP_002707055.1">
    <property type="nucleotide sequence ID" value="NZ_JH651384.1"/>
</dbReference>
<dbReference type="AlphaFoldDB" id="A0A656HB14"/>
<dbReference type="OrthoDB" id="9129814at2"/>
<evidence type="ECO:0000313" key="2">
    <source>
        <dbReference type="Proteomes" id="UP000005317"/>
    </source>
</evidence>